<gene>
    <name evidence="4" type="ORF">JGU71_06455</name>
</gene>
<feature type="transmembrane region" description="Helical" evidence="2">
    <location>
        <begin position="119"/>
        <end position="135"/>
    </location>
</feature>
<keyword evidence="2" id="KW-1133">Transmembrane helix</keyword>
<name>A0A934NNI9_9NOCA</name>
<sequence length="472" mass="49024">MRNTTFSDQLHDMWRTRPTRLPNRGPVAGVAAGIGYRYGVDPVLIRVAFVVSTIFGGAGIVLYLAGWLLLSQSGDAASPAESLFGKGASSESRTKSIVLVVGLAIAVSTMGPVGVGLGGSGLISTLLMLGGLWLLHQRQPIPPPLPDGGYGFPSSVTGYPGTGFPTGAFFPGAAPTDLYSPYTRLPDSYVPDPPVEQSPTPAEPTTQGPSLRKDTPPATGENTATAAFERAESRSATDADQTNVIPIPGMPPSWDPLGVAPFAWDLPEPTSASPVAVQVERRRSRLTSLVLGLAILAAAGAGAAAVADTEWLTPGRISAIALAVVGVGLVIGAFLRRGYGLLVITGPLIGFTVLASMIGPIDFENATFGESRWSPTTLTDLKPEYSVVLGAGKLDLRSLDLTKNTTVDINVKLGTVEVILPEDLNVQKNSTMFSGEVTGMPDGLDGGADGTDGPVLTLDINSRFASVEVHRG</sequence>
<feature type="transmembrane region" description="Helical" evidence="2">
    <location>
        <begin position="317"/>
        <end position="335"/>
    </location>
</feature>
<evidence type="ECO:0000259" key="3">
    <source>
        <dbReference type="Pfam" id="PF04024"/>
    </source>
</evidence>
<feature type="compositionally biased region" description="Polar residues" evidence="1">
    <location>
        <begin position="197"/>
        <end position="209"/>
    </location>
</feature>
<dbReference type="EMBL" id="JAEMNV010000002">
    <property type="protein sequence ID" value="MBJ8338518.1"/>
    <property type="molecule type" value="Genomic_DNA"/>
</dbReference>
<feature type="region of interest" description="Disordered" evidence="1">
    <location>
        <begin position="183"/>
        <end position="221"/>
    </location>
</feature>
<dbReference type="AlphaFoldDB" id="A0A934NNI9"/>
<feature type="transmembrane region" description="Helical" evidence="2">
    <location>
        <begin position="44"/>
        <end position="70"/>
    </location>
</feature>
<protein>
    <submittedName>
        <fullName evidence="4">PspC domain-containing protein</fullName>
    </submittedName>
</protein>
<dbReference type="Proteomes" id="UP000655868">
    <property type="component" value="Unassembled WGS sequence"/>
</dbReference>
<feature type="transmembrane region" description="Helical" evidence="2">
    <location>
        <begin position="286"/>
        <end position="305"/>
    </location>
</feature>
<organism evidence="4 5">
    <name type="scientific">Antrihabitans stalagmiti</name>
    <dbReference type="NCBI Taxonomy" id="2799499"/>
    <lineage>
        <taxon>Bacteria</taxon>
        <taxon>Bacillati</taxon>
        <taxon>Actinomycetota</taxon>
        <taxon>Actinomycetes</taxon>
        <taxon>Mycobacteriales</taxon>
        <taxon>Nocardiaceae</taxon>
        <taxon>Antrihabitans</taxon>
    </lineage>
</organism>
<evidence type="ECO:0000313" key="5">
    <source>
        <dbReference type="Proteomes" id="UP000655868"/>
    </source>
</evidence>
<dbReference type="InterPro" id="IPR007168">
    <property type="entry name" value="Phageshock_PspC_N"/>
</dbReference>
<reference evidence="4" key="1">
    <citation type="submission" date="2020-12" db="EMBL/GenBank/DDBJ databases">
        <title>Antrihabitans popcorni sp. nov. and Antrihabitans auranticaus sp. nov., isolated from a larva cave.</title>
        <authorList>
            <person name="Lee S.D."/>
            <person name="Kim I.S."/>
        </authorList>
    </citation>
    <scope>NUCLEOTIDE SEQUENCE</scope>
    <source>
        <strain evidence="4">YC3-6</strain>
    </source>
</reference>
<feature type="domain" description="Phage shock protein PspC N-terminal" evidence="3">
    <location>
        <begin position="17"/>
        <end position="71"/>
    </location>
</feature>
<dbReference type="Pfam" id="PF04024">
    <property type="entry name" value="PspC"/>
    <property type="match status" value="1"/>
</dbReference>
<proteinExistence type="predicted"/>
<evidence type="ECO:0000256" key="2">
    <source>
        <dbReference type="SAM" id="Phobius"/>
    </source>
</evidence>
<evidence type="ECO:0000313" key="4">
    <source>
        <dbReference type="EMBL" id="MBJ8338518.1"/>
    </source>
</evidence>
<dbReference type="RefSeq" id="WP_199703197.1">
    <property type="nucleotide sequence ID" value="NZ_JAEMNV010000002.1"/>
</dbReference>
<keyword evidence="2" id="KW-0472">Membrane</keyword>
<evidence type="ECO:0000256" key="1">
    <source>
        <dbReference type="SAM" id="MobiDB-lite"/>
    </source>
</evidence>
<feature type="transmembrane region" description="Helical" evidence="2">
    <location>
        <begin position="342"/>
        <end position="361"/>
    </location>
</feature>
<comment type="caution">
    <text evidence="4">The sequence shown here is derived from an EMBL/GenBank/DDBJ whole genome shotgun (WGS) entry which is preliminary data.</text>
</comment>
<keyword evidence="5" id="KW-1185">Reference proteome</keyword>
<keyword evidence="2" id="KW-0812">Transmembrane</keyword>
<accession>A0A934NNI9</accession>